<sequence>MDQSLYENIGDPQVAVPNVRRDHRCHAIVEHGILMQQSGCTVSAVEYLKARGVAPEVIRRVLLEPQRRRARG</sequence>
<accession>A0ABT2BGW5</accession>
<dbReference type="RefSeq" id="WP_258855456.1">
    <property type="nucleotide sequence ID" value="NZ_JANUGV010000001.1"/>
</dbReference>
<dbReference type="EMBL" id="JANUGV010000001">
    <property type="protein sequence ID" value="MCS0607757.1"/>
    <property type="molecule type" value="Genomic_DNA"/>
</dbReference>
<keyword evidence="2" id="KW-1185">Reference proteome</keyword>
<protein>
    <submittedName>
        <fullName evidence="1">Uncharacterized protein</fullName>
    </submittedName>
</protein>
<evidence type="ECO:0000313" key="1">
    <source>
        <dbReference type="EMBL" id="MCS0607757.1"/>
    </source>
</evidence>
<name>A0ABT2BGW5_9BURK</name>
<reference evidence="1 2" key="1">
    <citation type="submission" date="2022-08" db="EMBL/GenBank/DDBJ databases">
        <title>Reclassification of Massilia species as members of the genera Telluria, Duganella, Pseudoduganella, Mokoshia gen. nov. and Zemynaea gen. nov. using orthogonal and non-orthogonal genome-based approaches.</title>
        <authorList>
            <person name="Bowman J.P."/>
        </authorList>
    </citation>
    <scope>NUCLEOTIDE SEQUENCE [LARGE SCALE GENOMIC DNA]</scope>
    <source>
        <strain evidence="1 2">JCM 31607</strain>
    </source>
</reference>
<gene>
    <name evidence="1" type="ORF">NX773_06230</name>
</gene>
<comment type="caution">
    <text evidence="1">The sequence shown here is derived from an EMBL/GenBank/DDBJ whole genome shotgun (WGS) entry which is preliminary data.</text>
</comment>
<proteinExistence type="predicted"/>
<dbReference type="Proteomes" id="UP001205861">
    <property type="component" value="Unassembled WGS sequence"/>
</dbReference>
<organism evidence="1 2">
    <name type="scientific">Massilia solisilvae</name>
    <dbReference type="NCBI Taxonomy" id="1811225"/>
    <lineage>
        <taxon>Bacteria</taxon>
        <taxon>Pseudomonadati</taxon>
        <taxon>Pseudomonadota</taxon>
        <taxon>Betaproteobacteria</taxon>
        <taxon>Burkholderiales</taxon>
        <taxon>Oxalobacteraceae</taxon>
        <taxon>Telluria group</taxon>
        <taxon>Massilia</taxon>
    </lineage>
</organism>
<evidence type="ECO:0000313" key="2">
    <source>
        <dbReference type="Proteomes" id="UP001205861"/>
    </source>
</evidence>